<dbReference type="EMBL" id="QRAP01000003">
    <property type="protein sequence ID" value="RDK92767.1"/>
    <property type="molecule type" value="Genomic_DNA"/>
</dbReference>
<dbReference type="Proteomes" id="UP000254848">
    <property type="component" value="Unassembled WGS sequence"/>
</dbReference>
<dbReference type="Pfam" id="PF00583">
    <property type="entry name" value="Acetyltransf_1"/>
    <property type="match status" value="1"/>
</dbReference>
<gene>
    <name evidence="4" type="ORF">C8D90_103159</name>
</gene>
<accession>A0A370QU34</accession>
<keyword evidence="5" id="KW-1185">Reference proteome</keyword>
<dbReference type="PROSITE" id="PS51186">
    <property type="entry name" value="GNAT"/>
    <property type="match status" value="1"/>
</dbReference>
<keyword evidence="2" id="KW-0012">Acyltransferase</keyword>
<dbReference type="AlphaFoldDB" id="A0A370QU34"/>
<feature type="domain" description="N-acetyltransferase" evidence="3">
    <location>
        <begin position="4"/>
        <end position="155"/>
    </location>
</feature>
<keyword evidence="1 4" id="KW-0808">Transferase</keyword>
<dbReference type="InterPro" id="IPR016181">
    <property type="entry name" value="Acyl_CoA_acyltransferase"/>
</dbReference>
<dbReference type="Gene3D" id="3.40.630.30">
    <property type="match status" value="1"/>
</dbReference>
<dbReference type="PANTHER" id="PTHR43072">
    <property type="entry name" value="N-ACETYLTRANSFERASE"/>
    <property type="match status" value="1"/>
</dbReference>
<dbReference type="SUPFAM" id="SSF55729">
    <property type="entry name" value="Acyl-CoA N-acyltransferases (Nat)"/>
    <property type="match status" value="1"/>
</dbReference>
<evidence type="ECO:0000313" key="4">
    <source>
        <dbReference type="EMBL" id="RDK92767.1"/>
    </source>
</evidence>
<protein>
    <submittedName>
        <fullName evidence="4">Putative acetyltransferase</fullName>
    </submittedName>
</protein>
<dbReference type="PANTHER" id="PTHR43072:SF23">
    <property type="entry name" value="UPF0039 PROTEIN C11D3.02C"/>
    <property type="match status" value="1"/>
</dbReference>
<evidence type="ECO:0000256" key="1">
    <source>
        <dbReference type="ARBA" id="ARBA00022679"/>
    </source>
</evidence>
<dbReference type="CDD" id="cd04301">
    <property type="entry name" value="NAT_SF"/>
    <property type="match status" value="1"/>
</dbReference>
<evidence type="ECO:0000256" key="2">
    <source>
        <dbReference type="ARBA" id="ARBA00023315"/>
    </source>
</evidence>
<dbReference type="InterPro" id="IPR000182">
    <property type="entry name" value="GNAT_dom"/>
</dbReference>
<dbReference type="OrthoDB" id="336415at2"/>
<dbReference type="GO" id="GO:0016747">
    <property type="term" value="F:acyltransferase activity, transferring groups other than amino-acyl groups"/>
    <property type="evidence" value="ECO:0007669"/>
    <property type="project" value="InterPro"/>
</dbReference>
<comment type="caution">
    <text evidence="4">The sequence shown here is derived from an EMBL/GenBank/DDBJ whole genome shotgun (WGS) entry which is preliminary data.</text>
</comment>
<proteinExistence type="predicted"/>
<reference evidence="4 5" key="1">
    <citation type="submission" date="2018-07" db="EMBL/GenBank/DDBJ databases">
        <title>Genomic Encyclopedia of Type Strains, Phase IV (KMG-IV): sequencing the most valuable type-strain genomes for metagenomic binning, comparative biology and taxonomic classification.</title>
        <authorList>
            <person name="Goeker M."/>
        </authorList>
    </citation>
    <scope>NUCLEOTIDE SEQUENCE [LARGE SCALE GENOMIC DNA]</scope>
    <source>
        <strain evidence="4 5">DSM 103736</strain>
    </source>
</reference>
<organism evidence="4 5">
    <name type="scientific">Enterobacillus tribolii</name>
    <dbReference type="NCBI Taxonomy" id="1487935"/>
    <lineage>
        <taxon>Bacteria</taxon>
        <taxon>Pseudomonadati</taxon>
        <taxon>Pseudomonadota</taxon>
        <taxon>Gammaproteobacteria</taxon>
        <taxon>Enterobacterales</taxon>
        <taxon>Hafniaceae</taxon>
        <taxon>Enterobacillus</taxon>
    </lineage>
</organism>
<name>A0A370QU34_9GAMM</name>
<evidence type="ECO:0000313" key="5">
    <source>
        <dbReference type="Proteomes" id="UP000254848"/>
    </source>
</evidence>
<evidence type="ECO:0000259" key="3">
    <source>
        <dbReference type="PROSITE" id="PS51186"/>
    </source>
</evidence>
<sequence length="167" mass="18911">MSEIIIRHSEPSDAAALQRLHAHPSVYADTLQLPYPSITHWEEKTRQPAEGTYSLVACLDGVVVGNIRLEAFMRMRRRHCGTFGISVSHEHQNQGIGSKLMEAMLELADNWLDLTRLELTVFTDNPGAIALYRKFGFETEGTSRRYALRHGQYVDVHHMARLRGPAV</sequence>
<dbReference type="RefSeq" id="WP_115457959.1">
    <property type="nucleotide sequence ID" value="NZ_QRAP01000003.1"/>
</dbReference>